<dbReference type="GO" id="GO:0015643">
    <property type="term" value="F:toxic substance binding"/>
    <property type="evidence" value="ECO:0007669"/>
    <property type="project" value="InterPro"/>
</dbReference>
<dbReference type="EMBL" id="QXDA01000007">
    <property type="protein sequence ID" value="RIA19756.1"/>
    <property type="molecule type" value="Genomic_DNA"/>
</dbReference>
<gene>
    <name evidence="1" type="ORF">DFO61_4329</name>
</gene>
<accession>A0A397M3Z6</accession>
<evidence type="ECO:0000313" key="1">
    <source>
        <dbReference type="EMBL" id="RIA19756.1"/>
    </source>
</evidence>
<dbReference type="InterPro" id="IPR036528">
    <property type="entry name" value="Cloacn_immnty_sf"/>
</dbReference>
<dbReference type="GO" id="GO:0030153">
    <property type="term" value="P:bacteriocin immunity"/>
    <property type="evidence" value="ECO:0007669"/>
    <property type="project" value="InterPro"/>
</dbReference>
<dbReference type="SUPFAM" id="SSF54552">
    <property type="entry name" value="Colicin E3 immunity protein"/>
    <property type="match status" value="1"/>
</dbReference>
<dbReference type="AlphaFoldDB" id="A0A397M3Z6"/>
<dbReference type="PRINTS" id="PR01296">
    <property type="entry name" value="CLOACNIMMNTY"/>
</dbReference>
<dbReference type="RefSeq" id="WP_119694645.1">
    <property type="nucleotide sequence ID" value="NZ_QXDA01000007.1"/>
</dbReference>
<dbReference type="Proteomes" id="UP000265836">
    <property type="component" value="Unassembled WGS sequence"/>
</dbReference>
<name>A0A397M3Z6_ECTOL</name>
<proteinExistence type="predicted"/>
<dbReference type="InterPro" id="IPR003063">
    <property type="entry name" value="Cloacn_immnty_fam"/>
</dbReference>
<sequence length="81" mass="9300">MGLTLELVWFDKTSEELAGEEDSKDLGNDTELLTRLGLKPDEDINNGCFNVVTEWLPTLQPYFSHVIALQTYNYQIAFTMR</sequence>
<protein>
    <submittedName>
        <fullName evidence="1">Cloacin immunity protein</fullName>
    </submittedName>
</protein>
<dbReference type="Pfam" id="PF03513">
    <property type="entry name" value="Cloacin_immun"/>
    <property type="match status" value="1"/>
</dbReference>
<reference evidence="1 2" key="1">
    <citation type="submission" date="2018-08" db="EMBL/GenBank/DDBJ databases">
        <title>Genome sequencing of rice bacterial endophytes.</title>
        <authorList>
            <person name="Venturi V."/>
        </authorList>
    </citation>
    <scope>NUCLEOTIDE SEQUENCE [LARGE SCALE GENOMIC DNA]</scope>
    <source>
        <strain evidence="1 2">E1205</strain>
    </source>
</reference>
<evidence type="ECO:0000313" key="2">
    <source>
        <dbReference type="Proteomes" id="UP000265836"/>
    </source>
</evidence>
<dbReference type="Gene3D" id="3.10.50.20">
    <property type="entry name" value="Cloacin immunity protein"/>
    <property type="match status" value="1"/>
</dbReference>
<comment type="caution">
    <text evidence="1">The sequence shown here is derived from an EMBL/GenBank/DDBJ whole genome shotgun (WGS) entry which is preliminary data.</text>
</comment>
<organism evidence="1 2">
    <name type="scientific">Ectopseudomonas oleovorans</name>
    <name type="common">Pseudomonas oleovorans</name>
    <dbReference type="NCBI Taxonomy" id="301"/>
    <lineage>
        <taxon>Bacteria</taxon>
        <taxon>Pseudomonadati</taxon>
        <taxon>Pseudomonadota</taxon>
        <taxon>Gammaproteobacteria</taxon>
        <taxon>Pseudomonadales</taxon>
        <taxon>Pseudomonadaceae</taxon>
        <taxon>Ectopseudomonas</taxon>
    </lineage>
</organism>